<evidence type="ECO:0000256" key="7">
    <source>
        <dbReference type="ARBA" id="ARBA00022683"/>
    </source>
</evidence>
<evidence type="ECO:0000256" key="5">
    <source>
        <dbReference type="ARBA" id="ARBA00022597"/>
    </source>
</evidence>
<reference evidence="11 12" key="1">
    <citation type="submission" date="2022-12" db="EMBL/GenBank/DDBJ databases">
        <title>Genome sequence of Pasteurellaceae Bisgaard Taxon 45.</title>
        <authorList>
            <person name="Foggin C."/>
            <person name="Rosen L.E."/>
            <person name="Henton M."/>
            <person name="Buys A."/>
            <person name="Floyd T."/>
            <person name="Turner A.D."/>
            <person name="Tarbin J."/>
            <person name="Lloyd A.S."/>
            <person name="Chaitezvi C."/>
            <person name="Ellis R.J."/>
            <person name="Roberts H.C."/>
            <person name="Dastjerdi A."/>
            <person name="Nunez A."/>
            <person name="Van Vliet A.H."/>
            <person name="Steinbach F."/>
        </authorList>
    </citation>
    <scope>NUCLEOTIDE SEQUENCE [LARGE SCALE GENOMIC DNA]</scope>
    <source>
        <strain evidence="11 12">VF20HR</strain>
    </source>
</reference>
<dbReference type="InterPro" id="IPR003501">
    <property type="entry name" value="PTS_EIIB_2/3"/>
</dbReference>
<dbReference type="InterPro" id="IPR013011">
    <property type="entry name" value="PTS_EIIB_2"/>
</dbReference>
<dbReference type="InterPro" id="IPR003353">
    <property type="entry name" value="PTS_IIB_fruc"/>
</dbReference>
<dbReference type="SUPFAM" id="SSF52794">
    <property type="entry name" value="PTS system IIB component-like"/>
    <property type="match status" value="3"/>
</dbReference>
<comment type="catalytic activity">
    <reaction evidence="1">
        <text>D-fructose(out) + N(pros)-phospho-L-histidyl-[protein] = D-fructose 1-phosphate(in) + L-histidyl-[protein]</text>
        <dbReference type="Rhea" id="RHEA:49252"/>
        <dbReference type="Rhea" id="RHEA-COMP:9745"/>
        <dbReference type="Rhea" id="RHEA-COMP:9746"/>
        <dbReference type="ChEBI" id="CHEBI:29979"/>
        <dbReference type="ChEBI" id="CHEBI:37721"/>
        <dbReference type="ChEBI" id="CHEBI:58674"/>
        <dbReference type="ChEBI" id="CHEBI:64837"/>
        <dbReference type="EC" id="2.7.1.202"/>
    </reaction>
</comment>
<keyword evidence="9" id="KW-0812">Transmembrane</keyword>
<evidence type="ECO:0000256" key="1">
    <source>
        <dbReference type="ARBA" id="ARBA00001401"/>
    </source>
</evidence>
<keyword evidence="9" id="KW-0472">Membrane</keyword>
<comment type="caution">
    <text evidence="11">The sequence shown here is derived from an EMBL/GenBank/DDBJ whole genome shotgun (WGS) entry which is preliminary data.</text>
</comment>
<keyword evidence="8" id="KW-0418">Kinase</keyword>
<sequence>MNIFLTQKEDIGNAKVFLLHQVITAAAHQQGHQITALEEADLVIVFGEAIYNPQFVGKKYFVVDAEEAFNAPENTLTNAFAEAIPYVAAEPTENVTSSLTTPYNVKRLIAITACPTGVTQTFMAAETIMNYAKQQGWEVKVETRGQIGVKDILTEADIADADLVLVATDVETDLSKFEGKMLYRTSTRAVLNNVEAILQQALTQATVYHAPKEEEVAIITPPPRDYHNDFATCHATKKIVAITACPTGVTQTFMSAEAIMIYAKTQGWCVKVETHGQIGADNLITPEEVDAADLVFVAADVEIDLSKFAGKPLYRTSTSATLKNIAQEFDNALTQATPYVPTAKAALKKPSCSSSTTRECCQLKCGFARWLPWLLLVAIIMAIVVYFKG</sequence>
<dbReference type="EMBL" id="JAQAHH010000006">
    <property type="protein sequence ID" value="MDP9500368.1"/>
    <property type="molecule type" value="Genomic_DNA"/>
</dbReference>
<dbReference type="NCBIfam" id="NF007783">
    <property type="entry name" value="PRK10474.1"/>
    <property type="match status" value="2"/>
</dbReference>
<evidence type="ECO:0000256" key="9">
    <source>
        <dbReference type="SAM" id="Phobius"/>
    </source>
</evidence>
<keyword evidence="3" id="KW-0813">Transport</keyword>
<keyword evidence="5" id="KW-0762">Sugar transport</keyword>
<accession>A0ABT9KE84</accession>
<dbReference type="PROSITE" id="PS51099">
    <property type="entry name" value="PTS_EIIB_TYPE_2"/>
    <property type="match status" value="2"/>
</dbReference>
<protein>
    <recommendedName>
        <fullName evidence="2">protein-N(pi)-phosphohistidine--D-fructose phosphotransferase</fullName>
        <ecNumber evidence="2">2.7.1.202</ecNumber>
    </recommendedName>
</protein>
<evidence type="ECO:0000256" key="6">
    <source>
        <dbReference type="ARBA" id="ARBA00022679"/>
    </source>
</evidence>
<dbReference type="GO" id="GO:0016740">
    <property type="term" value="F:transferase activity"/>
    <property type="evidence" value="ECO:0007669"/>
    <property type="project" value="UniProtKB-KW"/>
</dbReference>
<dbReference type="PANTHER" id="PTHR30505">
    <property type="entry name" value="FRUCTOSE-LIKE PERMEASE"/>
    <property type="match status" value="1"/>
</dbReference>
<dbReference type="Gene3D" id="3.40.50.2300">
    <property type="match status" value="2"/>
</dbReference>
<evidence type="ECO:0000259" key="10">
    <source>
        <dbReference type="PROSITE" id="PS51099"/>
    </source>
</evidence>
<dbReference type="Pfam" id="PF02302">
    <property type="entry name" value="PTS_IIB"/>
    <property type="match status" value="2"/>
</dbReference>
<evidence type="ECO:0000256" key="4">
    <source>
        <dbReference type="ARBA" id="ARBA00022553"/>
    </source>
</evidence>
<feature type="transmembrane region" description="Helical" evidence="9">
    <location>
        <begin position="370"/>
        <end position="387"/>
    </location>
</feature>
<name>A0ABT9KE84_9PAST</name>
<organism evidence="11 12">
    <name type="scientific">Bisgaard Taxon 45</name>
    <dbReference type="NCBI Taxonomy" id="304289"/>
    <lineage>
        <taxon>Bacteria</taxon>
        <taxon>Pseudomonadati</taxon>
        <taxon>Pseudomonadota</taxon>
        <taxon>Gammaproteobacteria</taxon>
        <taxon>Pasteurellales</taxon>
        <taxon>Pasteurellaceae</taxon>
    </lineage>
</organism>
<keyword evidence="6 11" id="KW-0808">Transferase</keyword>
<evidence type="ECO:0000256" key="2">
    <source>
        <dbReference type="ARBA" id="ARBA00012799"/>
    </source>
</evidence>
<feature type="domain" description="PTS EIIB type-2" evidence="10">
    <location>
        <begin position="237"/>
        <end position="334"/>
    </location>
</feature>
<evidence type="ECO:0000313" key="11">
    <source>
        <dbReference type="EMBL" id="MDP9500368.1"/>
    </source>
</evidence>
<evidence type="ECO:0000313" key="12">
    <source>
        <dbReference type="Proteomes" id="UP001224083"/>
    </source>
</evidence>
<dbReference type="NCBIfam" id="TIGR00829">
    <property type="entry name" value="FRU"/>
    <property type="match status" value="2"/>
</dbReference>
<evidence type="ECO:0000256" key="8">
    <source>
        <dbReference type="ARBA" id="ARBA00022777"/>
    </source>
</evidence>
<dbReference type="InterPro" id="IPR036095">
    <property type="entry name" value="PTS_EIIB-like_sf"/>
</dbReference>
<proteinExistence type="predicted"/>
<dbReference type="EC" id="2.7.1.202" evidence="2"/>
<keyword evidence="9" id="KW-1133">Transmembrane helix</keyword>
<feature type="domain" description="PTS EIIB type-2" evidence="10">
    <location>
        <begin position="108"/>
        <end position="203"/>
    </location>
</feature>
<dbReference type="Pfam" id="PF25554">
    <property type="entry name" value="PTS_EIIB_BC_N"/>
    <property type="match status" value="1"/>
</dbReference>
<gene>
    <name evidence="11" type="ORF">O7M46_05305</name>
</gene>
<keyword evidence="7" id="KW-0598">Phosphotransferase system</keyword>
<evidence type="ECO:0000256" key="3">
    <source>
        <dbReference type="ARBA" id="ARBA00022448"/>
    </source>
</evidence>
<dbReference type="InterPro" id="IPR050864">
    <property type="entry name" value="Bacterial_PTS_Sugar_Transport"/>
</dbReference>
<keyword evidence="12" id="KW-1185">Reference proteome</keyword>
<keyword evidence="4" id="KW-0597">Phosphoprotein</keyword>
<dbReference type="CDD" id="cd05569">
    <property type="entry name" value="PTS_IIB_fructose"/>
    <property type="match status" value="2"/>
</dbReference>
<dbReference type="Proteomes" id="UP001224083">
    <property type="component" value="Unassembled WGS sequence"/>
</dbReference>
<dbReference type="PANTHER" id="PTHR30505:SF0">
    <property type="entry name" value="FRUCTOSE-LIKE PTS SYSTEM EIIBC COMPONENT-RELATED"/>
    <property type="match status" value="1"/>
</dbReference>